<evidence type="ECO:0000259" key="13">
    <source>
        <dbReference type="Pfam" id="PF04452"/>
    </source>
</evidence>
<dbReference type="InterPro" id="IPR029028">
    <property type="entry name" value="Alpha/beta_knot_MTases"/>
</dbReference>
<dbReference type="SUPFAM" id="SSF88697">
    <property type="entry name" value="PUA domain-like"/>
    <property type="match status" value="1"/>
</dbReference>
<comment type="similarity">
    <text evidence="2 12">Belongs to the RNA methyltransferase RsmE family.</text>
</comment>
<evidence type="ECO:0000256" key="5">
    <source>
        <dbReference type="ARBA" id="ARBA00022490"/>
    </source>
</evidence>
<dbReference type="EMBL" id="BONG01000004">
    <property type="protein sequence ID" value="GIF87575.1"/>
    <property type="molecule type" value="Genomic_DNA"/>
</dbReference>
<dbReference type="CDD" id="cd18084">
    <property type="entry name" value="RsmE-like"/>
    <property type="match status" value="1"/>
</dbReference>
<evidence type="ECO:0000256" key="4">
    <source>
        <dbReference type="ARBA" id="ARBA00013673"/>
    </source>
</evidence>
<keyword evidence="7 12" id="KW-0489">Methyltransferase</keyword>
<evidence type="ECO:0000259" key="14">
    <source>
        <dbReference type="Pfam" id="PF20260"/>
    </source>
</evidence>
<comment type="subcellular location">
    <subcellularLocation>
        <location evidence="1 12">Cytoplasm</location>
    </subcellularLocation>
</comment>
<dbReference type="EC" id="2.1.1.193" evidence="3 12"/>
<evidence type="ECO:0000256" key="8">
    <source>
        <dbReference type="ARBA" id="ARBA00022679"/>
    </source>
</evidence>
<comment type="caution">
    <text evidence="15">The sequence shown here is derived from an EMBL/GenBank/DDBJ whole genome shotgun (WGS) entry which is preliminary data.</text>
</comment>
<dbReference type="Gene3D" id="2.40.240.20">
    <property type="entry name" value="Hypothetical PUA domain-like, domain 1"/>
    <property type="match status" value="1"/>
</dbReference>
<dbReference type="Pfam" id="PF04452">
    <property type="entry name" value="Methyltrans_RNA"/>
    <property type="match status" value="1"/>
</dbReference>
<evidence type="ECO:0000256" key="11">
    <source>
        <dbReference type="ARBA" id="ARBA00047944"/>
    </source>
</evidence>
<dbReference type="NCBIfam" id="NF008693">
    <property type="entry name" value="PRK11713.2-3"/>
    <property type="match status" value="1"/>
</dbReference>
<dbReference type="PANTHER" id="PTHR30027">
    <property type="entry name" value="RIBOSOMAL RNA SMALL SUBUNIT METHYLTRANSFERASE E"/>
    <property type="match status" value="1"/>
</dbReference>
<keyword evidence="6 12" id="KW-0698">rRNA processing</keyword>
<gene>
    <name evidence="15" type="ORF">Cch02nite_10190</name>
</gene>
<organism evidence="15 16">
    <name type="scientific">Catellatospora chokoriensis</name>
    <dbReference type="NCBI Taxonomy" id="310353"/>
    <lineage>
        <taxon>Bacteria</taxon>
        <taxon>Bacillati</taxon>
        <taxon>Actinomycetota</taxon>
        <taxon>Actinomycetes</taxon>
        <taxon>Micromonosporales</taxon>
        <taxon>Micromonosporaceae</taxon>
        <taxon>Catellatospora</taxon>
    </lineage>
</organism>
<dbReference type="Gene3D" id="3.40.1280.10">
    <property type="match status" value="1"/>
</dbReference>
<dbReference type="GO" id="GO:0070042">
    <property type="term" value="F:rRNA (uridine-N3-)-methyltransferase activity"/>
    <property type="evidence" value="ECO:0007669"/>
    <property type="project" value="TreeGrafter"/>
</dbReference>
<dbReference type="RefSeq" id="WP_191841184.1">
    <property type="nucleotide sequence ID" value="NZ_BAAALB010000014.1"/>
</dbReference>
<feature type="domain" description="Ribosomal RNA small subunit methyltransferase E methyltransferase" evidence="13">
    <location>
        <begin position="76"/>
        <end position="237"/>
    </location>
</feature>
<dbReference type="PIRSF" id="PIRSF015601">
    <property type="entry name" value="MTase_slr0722"/>
    <property type="match status" value="1"/>
</dbReference>
<sequence>MSAPLFLVDELPGEGLYTLGGAEGHHAATVQRLRVGEALLLADGRGGVASAVVRAVGKGALDVTVIDRRYVDAPDPRLVVAQGIAKGDRGELAVQAMTEVGVDEILPWAASRSVAQWRGDRGAKSREKWAAVAREAAKQARRTWLPVVGGDPDLSTKQLTQRLSAASAAFVLHEEATERLAQVQLPTAGEIVLVVGPEGGIDDAELKAFTAAGAVAVRLGDNVLRTSTAGVAALSVLAARLHRW</sequence>
<protein>
    <recommendedName>
        <fullName evidence="4 12">Ribosomal RNA small subunit methyltransferase E</fullName>
        <ecNumber evidence="3 12">2.1.1.193</ecNumber>
    </recommendedName>
</protein>
<keyword evidence="16" id="KW-1185">Reference proteome</keyword>
<dbReference type="Pfam" id="PF20260">
    <property type="entry name" value="PUA_4"/>
    <property type="match status" value="1"/>
</dbReference>
<evidence type="ECO:0000256" key="12">
    <source>
        <dbReference type="PIRNR" id="PIRNR015601"/>
    </source>
</evidence>
<evidence type="ECO:0000256" key="2">
    <source>
        <dbReference type="ARBA" id="ARBA00005528"/>
    </source>
</evidence>
<evidence type="ECO:0000313" key="16">
    <source>
        <dbReference type="Proteomes" id="UP000619293"/>
    </source>
</evidence>
<evidence type="ECO:0000256" key="9">
    <source>
        <dbReference type="ARBA" id="ARBA00022691"/>
    </source>
</evidence>
<reference evidence="15 16" key="1">
    <citation type="submission" date="2021-01" db="EMBL/GenBank/DDBJ databases">
        <title>Whole genome shotgun sequence of Catellatospora chokoriensis NBRC 107358.</title>
        <authorList>
            <person name="Komaki H."/>
            <person name="Tamura T."/>
        </authorList>
    </citation>
    <scope>NUCLEOTIDE SEQUENCE [LARGE SCALE GENOMIC DNA]</scope>
    <source>
        <strain evidence="15 16">NBRC 107358</strain>
    </source>
</reference>
<dbReference type="InterPro" id="IPR029026">
    <property type="entry name" value="tRNA_m1G_MTases_N"/>
</dbReference>
<dbReference type="GO" id="GO:0070475">
    <property type="term" value="P:rRNA base methylation"/>
    <property type="evidence" value="ECO:0007669"/>
    <property type="project" value="TreeGrafter"/>
</dbReference>
<proteinExistence type="inferred from homology"/>
<dbReference type="NCBIfam" id="TIGR00046">
    <property type="entry name" value="RsmE family RNA methyltransferase"/>
    <property type="match status" value="1"/>
</dbReference>
<evidence type="ECO:0000256" key="1">
    <source>
        <dbReference type="ARBA" id="ARBA00004496"/>
    </source>
</evidence>
<keyword evidence="8 12" id="KW-0808">Transferase</keyword>
<dbReference type="FunFam" id="3.40.1280.10:FF:000023">
    <property type="entry name" value="Ribosomal RNA small subunit methyltransferase E"/>
    <property type="match status" value="1"/>
</dbReference>
<evidence type="ECO:0000256" key="6">
    <source>
        <dbReference type="ARBA" id="ARBA00022552"/>
    </source>
</evidence>
<dbReference type="InterPro" id="IPR046886">
    <property type="entry name" value="RsmE_MTase_dom"/>
</dbReference>
<dbReference type="SUPFAM" id="SSF75217">
    <property type="entry name" value="alpha/beta knot"/>
    <property type="match status" value="1"/>
</dbReference>
<dbReference type="GO" id="GO:0005737">
    <property type="term" value="C:cytoplasm"/>
    <property type="evidence" value="ECO:0007669"/>
    <property type="project" value="UniProtKB-SubCell"/>
</dbReference>
<dbReference type="InterPro" id="IPR015947">
    <property type="entry name" value="PUA-like_sf"/>
</dbReference>
<accession>A0A8J3NQZ5</accession>
<dbReference type="InterPro" id="IPR006700">
    <property type="entry name" value="RsmE"/>
</dbReference>
<evidence type="ECO:0000256" key="7">
    <source>
        <dbReference type="ARBA" id="ARBA00022603"/>
    </source>
</evidence>
<feature type="domain" description="Ribosomal RNA small subunit methyltransferase E PUA-like" evidence="14">
    <location>
        <begin position="19"/>
        <end position="65"/>
    </location>
</feature>
<dbReference type="AlphaFoldDB" id="A0A8J3NQZ5"/>
<dbReference type="PANTHER" id="PTHR30027:SF3">
    <property type="entry name" value="16S RRNA (URACIL(1498)-N(3))-METHYLTRANSFERASE"/>
    <property type="match status" value="1"/>
</dbReference>
<comment type="function">
    <text evidence="10 12">Specifically methylates the N3 position of the uracil ring of uridine 1498 (m3U1498) in 16S rRNA. Acts on the fully assembled 30S ribosomal subunit.</text>
</comment>
<evidence type="ECO:0000313" key="15">
    <source>
        <dbReference type="EMBL" id="GIF87575.1"/>
    </source>
</evidence>
<dbReference type="InterPro" id="IPR046887">
    <property type="entry name" value="RsmE_PUA-like"/>
</dbReference>
<evidence type="ECO:0000256" key="10">
    <source>
        <dbReference type="ARBA" id="ARBA00025699"/>
    </source>
</evidence>
<keyword evidence="5 12" id="KW-0963">Cytoplasm</keyword>
<keyword evidence="9 12" id="KW-0949">S-adenosyl-L-methionine</keyword>
<name>A0A8J3NQZ5_9ACTN</name>
<dbReference type="Proteomes" id="UP000619293">
    <property type="component" value="Unassembled WGS sequence"/>
</dbReference>
<comment type="catalytic activity">
    <reaction evidence="11 12">
        <text>uridine(1498) in 16S rRNA + S-adenosyl-L-methionine = N(3)-methyluridine(1498) in 16S rRNA + S-adenosyl-L-homocysteine + H(+)</text>
        <dbReference type="Rhea" id="RHEA:42920"/>
        <dbReference type="Rhea" id="RHEA-COMP:10283"/>
        <dbReference type="Rhea" id="RHEA-COMP:10284"/>
        <dbReference type="ChEBI" id="CHEBI:15378"/>
        <dbReference type="ChEBI" id="CHEBI:57856"/>
        <dbReference type="ChEBI" id="CHEBI:59789"/>
        <dbReference type="ChEBI" id="CHEBI:65315"/>
        <dbReference type="ChEBI" id="CHEBI:74502"/>
        <dbReference type="EC" id="2.1.1.193"/>
    </reaction>
</comment>
<evidence type="ECO:0000256" key="3">
    <source>
        <dbReference type="ARBA" id="ARBA00012328"/>
    </source>
</evidence>